<accession>A0A1X0P639</accession>
<protein>
    <submittedName>
        <fullName evidence="2">Uncharacterized protein</fullName>
    </submittedName>
</protein>
<dbReference type="EMBL" id="NBCO01000004">
    <property type="protein sequence ID" value="ORC92318.1"/>
    <property type="molecule type" value="Genomic_DNA"/>
</dbReference>
<sequence>MWRLRGWILMGFLSVVLLIVVAVPAAYQQNADRRRIFVAVMIPVVWVIYLTVFYLCLYRPLRRSMELYKQGCSHNDGEANSHAYFWVKEQKKLNEALKHLRVDTENLTRLTSRWESSSQNNWMLTSSAVYEVADDHSFGSPDISQPK</sequence>
<keyword evidence="1" id="KW-1133">Transmembrane helix</keyword>
<feature type="transmembrane region" description="Helical" evidence="1">
    <location>
        <begin position="7"/>
        <end position="24"/>
    </location>
</feature>
<feature type="transmembrane region" description="Helical" evidence="1">
    <location>
        <begin position="36"/>
        <end position="57"/>
    </location>
</feature>
<dbReference type="OrthoDB" id="270362at2759"/>
<dbReference type="RefSeq" id="XP_028886384.1">
    <property type="nucleotide sequence ID" value="XM_029022726.1"/>
</dbReference>
<comment type="caution">
    <text evidence="2">The sequence shown here is derived from an EMBL/GenBank/DDBJ whole genome shotgun (WGS) entry which is preliminary data.</text>
</comment>
<proteinExistence type="predicted"/>
<keyword evidence="3" id="KW-1185">Reference proteome</keyword>
<keyword evidence="1" id="KW-0812">Transmembrane</keyword>
<dbReference type="GeneID" id="39982506"/>
<name>A0A1X0P639_9TRYP</name>
<gene>
    <name evidence="2" type="ORF">TM35_000045320</name>
</gene>
<evidence type="ECO:0000313" key="2">
    <source>
        <dbReference type="EMBL" id="ORC92318.1"/>
    </source>
</evidence>
<organism evidence="2 3">
    <name type="scientific">Trypanosoma theileri</name>
    <dbReference type="NCBI Taxonomy" id="67003"/>
    <lineage>
        <taxon>Eukaryota</taxon>
        <taxon>Discoba</taxon>
        <taxon>Euglenozoa</taxon>
        <taxon>Kinetoplastea</taxon>
        <taxon>Metakinetoplastina</taxon>
        <taxon>Trypanosomatida</taxon>
        <taxon>Trypanosomatidae</taxon>
        <taxon>Trypanosoma</taxon>
    </lineage>
</organism>
<keyword evidence="1" id="KW-0472">Membrane</keyword>
<evidence type="ECO:0000256" key="1">
    <source>
        <dbReference type="SAM" id="Phobius"/>
    </source>
</evidence>
<dbReference type="AlphaFoldDB" id="A0A1X0P639"/>
<dbReference type="VEuPathDB" id="TriTrypDB:TM35_000045320"/>
<dbReference type="Proteomes" id="UP000192257">
    <property type="component" value="Unassembled WGS sequence"/>
</dbReference>
<reference evidence="2 3" key="1">
    <citation type="submission" date="2017-03" db="EMBL/GenBank/DDBJ databases">
        <title>An alternative strategy for trypanosome survival in the mammalian bloodstream revealed through genome and transcriptome analysis of the ubiquitous bovine parasite Trypanosoma (Megatrypanum) theileri.</title>
        <authorList>
            <person name="Kelly S."/>
            <person name="Ivens A."/>
            <person name="Mott A."/>
            <person name="O'Neill E."/>
            <person name="Emms D."/>
            <person name="Macleod O."/>
            <person name="Voorheis P."/>
            <person name="Matthews J."/>
            <person name="Matthews K."/>
            <person name="Carrington M."/>
        </authorList>
    </citation>
    <scope>NUCLEOTIDE SEQUENCE [LARGE SCALE GENOMIC DNA]</scope>
    <source>
        <strain evidence="2">Edinburgh</strain>
    </source>
</reference>
<evidence type="ECO:0000313" key="3">
    <source>
        <dbReference type="Proteomes" id="UP000192257"/>
    </source>
</evidence>